<feature type="region of interest" description="Disordered" evidence="1">
    <location>
        <begin position="425"/>
        <end position="444"/>
    </location>
</feature>
<feature type="compositionally biased region" description="Low complexity" evidence="1">
    <location>
        <begin position="149"/>
        <end position="163"/>
    </location>
</feature>
<feature type="region of interest" description="Disordered" evidence="1">
    <location>
        <begin position="1"/>
        <end position="83"/>
    </location>
</feature>
<feature type="compositionally biased region" description="Basic residues" evidence="1">
    <location>
        <begin position="53"/>
        <end position="68"/>
    </location>
</feature>
<feature type="region of interest" description="Disordered" evidence="1">
    <location>
        <begin position="460"/>
        <end position="497"/>
    </location>
</feature>
<feature type="region of interest" description="Disordered" evidence="1">
    <location>
        <begin position="149"/>
        <end position="209"/>
    </location>
</feature>
<feature type="compositionally biased region" description="Low complexity" evidence="1">
    <location>
        <begin position="460"/>
        <end position="475"/>
    </location>
</feature>
<feature type="region of interest" description="Disordered" evidence="1">
    <location>
        <begin position="309"/>
        <end position="377"/>
    </location>
</feature>
<proteinExistence type="predicted"/>
<gene>
    <name evidence="2" type="ORF">BJ554DRAFT_254</name>
</gene>
<dbReference type="AlphaFoldDB" id="A0A8H8DIR0"/>
<evidence type="ECO:0000313" key="3">
    <source>
        <dbReference type="Proteomes" id="UP000673691"/>
    </source>
</evidence>
<feature type="compositionally biased region" description="Low complexity" evidence="1">
    <location>
        <begin position="333"/>
        <end position="365"/>
    </location>
</feature>
<protein>
    <submittedName>
        <fullName evidence="2">Uncharacterized protein</fullName>
    </submittedName>
</protein>
<sequence length="497" mass="50877">QPAPLPTSPGRCPEPGRTETVAAKGNRNLLRPPAPTHRRAKIMVKANAVGGGAKKKRTGGGKAKAKKKPAADGHQPPPPPLPLPVVLPSRIPCRVHHVGWVFCDRVLLLPAAASVHRLQIEICEKVHGGAVRPDEVVVLRQRFPAAPPAAAAAGRSATSRPAGTSPEQAGGAAGAADGGDKGLRGGNGGAQATPPSGTAQDPGAAAAPAETIRRLTPARAGPAAGEDVAVLPDDLDDAVRRGTNAAAVFQACAEPASTSVVEFYRTDPAAVSALVQEVEAEEAQRSRSRDEWGVLLYGSRPDYEYRLAQRAADRNRSPADPVEVTRKRKKEGAAAAAQGAEPGEGAAAGPAPAPAPGAAGAAGEPGEPEGGGKPVLEHRPAKQSQLLPSARPGSSAPGAVRAHQRQLLDVYYDVRYTAASAAYTASPSAPPAASAQQPAAKPERFRVDRTSLIMFEMFTPPRAAGTPSSSAAPGGVRRAPADRRKPSALHGGWVAGM</sequence>
<reference evidence="2 3" key="1">
    <citation type="journal article" name="Sci. Rep.">
        <title>Genome-scale phylogenetic analyses confirm Olpidium as the closest living zoosporic fungus to the non-flagellated, terrestrial fungi.</title>
        <authorList>
            <person name="Chang Y."/>
            <person name="Rochon D."/>
            <person name="Sekimoto S."/>
            <person name="Wang Y."/>
            <person name="Chovatia M."/>
            <person name="Sandor L."/>
            <person name="Salamov A."/>
            <person name="Grigoriev I.V."/>
            <person name="Stajich J.E."/>
            <person name="Spatafora J.W."/>
        </authorList>
    </citation>
    <scope>NUCLEOTIDE SEQUENCE [LARGE SCALE GENOMIC DNA]</scope>
    <source>
        <strain evidence="2">S191</strain>
    </source>
</reference>
<feature type="compositionally biased region" description="Low complexity" evidence="1">
    <location>
        <begin position="425"/>
        <end position="440"/>
    </location>
</feature>
<evidence type="ECO:0000256" key="1">
    <source>
        <dbReference type="SAM" id="MobiDB-lite"/>
    </source>
</evidence>
<dbReference type="Proteomes" id="UP000673691">
    <property type="component" value="Unassembled WGS sequence"/>
</dbReference>
<feature type="non-terminal residue" evidence="2">
    <location>
        <position position="1"/>
    </location>
</feature>
<accession>A0A8H8DIR0</accession>
<name>A0A8H8DIR0_9FUNG</name>
<organism evidence="2 3">
    <name type="scientific">Olpidium bornovanus</name>
    <dbReference type="NCBI Taxonomy" id="278681"/>
    <lineage>
        <taxon>Eukaryota</taxon>
        <taxon>Fungi</taxon>
        <taxon>Fungi incertae sedis</taxon>
        <taxon>Olpidiomycota</taxon>
        <taxon>Olpidiomycotina</taxon>
        <taxon>Olpidiomycetes</taxon>
        <taxon>Olpidiales</taxon>
        <taxon>Olpidiaceae</taxon>
        <taxon>Olpidium</taxon>
    </lineage>
</organism>
<evidence type="ECO:0000313" key="2">
    <source>
        <dbReference type="EMBL" id="KAG5459352.1"/>
    </source>
</evidence>
<dbReference type="EMBL" id="JAEFCI010006978">
    <property type="protein sequence ID" value="KAG5459352.1"/>
    <property type="molecule type" value="Genomic_DNA"/>
</dbReference>
<keyword evidence="3" id="KW-1185">Reference proteome</keyword>
<comment type="caution">
    <text evidence="2">The sequence shown here is derived from an EMBL/GenBank/DDBJ whole genome shotgun (WGS) entry which is preliminary data.</text>
</comment>